<keyword evidence="1" id="KW-0808">Transferase</keyword>
<accession>K9ZNU0</accession>
<dbReference type="OrthoDB" id="421066at2"/>
<dbReference type="PATRIC" id="fig|272123.3.peg.5559"/>
<dbReference type="eggNOG" id="COG2227">
    <property type="taxonomic scope" value="Bacteria"/>
</dbReference>
<keyword evidence="1" id="KW-0489">Methyltransferase</keyword>
<dbReference type="SUPFAM" id="SSF53335">
    <property type="entry name" value="S-adenosyl-L-methionine-dependent methyltransferases"/>
    <property type="match status" value="1"/>
</dbReference>
<dbReference type="HOGENOM" id="CLU_107553_0_0_3"/>
<dbReference type="EMBL" id="CP003659">
    <property type="protein sequence ID" value="AFZ60459.1"/>
    <property type="molecule type" value="Genomic_DNA"/>
</dbReference>
<evidence type="ECO:0000313" key="1">
    <source>
        <dbReference type="EMBL" id="AFZ60459.1"/>
    </source>
</evidence>
<proteinExistence type="predicted"/>
<sequence>MFNNALRTVPGFKKIRASLDFLLNNNNQSTHWGRVVMQQETEKLVESLQPNQLKVLEISGNYWQKTEFKEYKTVEYPEYDICEMVLPETFDLIIADQVFEHLLWPYRAAKNVYQMLNPGGYFLLSTPFLIRIHDYPIDCSRWTETGLKYFLAECGFPLENTKTGSWGNRACIQANWHEWAIYRPILLQSLKNEPDFPFCVWALAQKQT</sequence>
<dbReference type="GO" id="GO:0008168">
    <property type="term" value="F:methyltransferase activity"/>
    <property type="evidence" value="ECO:0007669"/>
    <property type="project" value="UniProtKB-KW"/>
</dbReference>
<dbReference type="KEGG" id="acy:Anacy_5124"/>
<dbReference type="GO" id="GO:0032259">
    <property type="term" value="P:methylation"/>
    <property type="evidence" value="ECO:0007669"/>
    <property type="project" value="UniProtKB-KW"/>
</dbReference>
<dbReference type="AlphaFoldDB" id="K9ZNU0"/>
<reference evidence="2" key="1">
    <citation type="journal article" date="2013" name="Proc. Natl. Acad. Sci. U.S.A.">
        <title>Improving the coverage of the cyanobacterial phylum using diversity-driven genome sequencing.</title>
        <authorList>
            <person name="Shih P.M."/>
            <person name="Wu D."/>
            <person name="Latifi A."/>
            <person name="Axen S.D."/>
            <person name="Fewer D.P."/>
            <person name="Talla E."/>
            <person name="Calteau A."/>
            <person name="Cai F."/>
            <person name="Tandeau de Marsac N."/>
            <person name="Rippka R."/>
            <person name="Herdman M."/>
            <person name="Sivonen K."/>
            <person name="Coursin T."/>
            <person name="Laurent T."/>
            <person name="Goodwin L."/>
            <person name="Nolan M."/>
            <person name="Davenport K.W."/>
            <person name="Han C.S."/>
            <person name="Rubin E.M."/>
            <person name="Eisen J.A."/>
            <person name="Woyke T."/>
            <person name="Gugger M."/>
            <person name="Kerfeld C.A."/>
        </authorList>
    </citation>
    <scope>NUCLEOTIDE SEQUENCE [LARGE SCALE GENOMIC DNA]</scope>
    <source>
        <strain evidence="2">ATCC 27899 / PCC 7122</strain>
    </source>
</reference>
<organism evidence="1 2">
    <name type="scientific">Anabaena cylindrica (strain ATCC 27899 / PCC 7122)</name>
    <dbReference type="NCBI Taxonomy" id="272123"/>
    <lineage>
        <taxon>Bacteria</taxon>
        <taxon>Bacillati</taxon>
        <taxon>Cyanobacteriota</taxon>
        <taxon>Cyanophyceae</taxon>
        <taxon>Nostocales</taxon>
        <taxon>Nostocaceae</taxon>
        <taxon>Anabaena</taxon>
    </lineage>
</organism>
<dbReference type="Gene3D" id="3.40.50.150">
    <property type="entry name" value="Vaccinia Virus protein VP39"/>
    <property type="match status" value="1"/>
</dbReference>
<dbReference type="InterPro" id="IPR029063">
    <property type="entry name" value="SAM-dependent_MTases_sf"/>
</dbReference>
<name>K9ZNU0_ANACC</name>
<gene>
    <name evidence="1" type="ordered locus">Anacy_5124</name>
</gene>
<dbReference type="CDD" id="cd02440">
    <property type="entry name" value="AdoMet_MTases"/>
    <property type="match status" value="1"/>
</dbReference>
<keyword evidence="2" id="KW-1185">Reference proteome</keyword>
<dbReference type="Proteomes" id="UP000010474">
    <property type="component" value="Chromosome"/>
</dbReference>
<dbReference type="Pfam" id="PF13489">
    <property type="entry name" value="Methyltransf_23"/>
    <property type="match status" value="1"/>
</dbReference>
<dbReference type="RefSeq" id="WP_015217075.1">
    <property type="nucleotide sequence ID" value="NC_019771.1"/>
</dbReference>
<protein>
    <submittedName>
        <fullName evidence="1">Methyltransferase type 12</fullName>
    </submittedName>
</protein>
<evidence type="ECO:0000313" key="2">
    <source>
        <dbReference type="Proteomes" id="UP000010474"/>
    </source>
</evidence>